<sequence length="290" mass="30435">MNRIPFLKMHGLGNDFVVIDRRSGPARGLTLDARQIRRISDRRLGVGCDQFILIDPAEGDPLAAGGADAVMRIHNADGGEVEACGNATRCVGFLLMAETGLARATIATAAGHLLASADSEGTAAGLITVDMGPARLDWQQIPLSGPADTLHLDGVSEGPLTDPVAVNVGNPHVVFFVDDAEAVDLERLGPPLEHHPAFPRRTNVEVAHRIGPDRIRMRVWERGVGITAACGTGACAAAIAAIRRGLTGRTVQVVLDGGPLSITWTDDNRVLMSGPVATSFEGTLDPSLLA</sequence>
<evidence type="ECO:0000256" key="1">
    <source>
        <dbReference type="ARBA" id="ARBA00005196"/>
    </source>
</evidence>
<dbReference type="InterPro" id="IPR001653">
    <property type="entry name" value="DAP_epimerase_DapF"/>
</dbReference>
<dbReference type="Gene3D" id="3.10.310.10">
    <property type="entry name" value="Diaminopimelate Epimerase, Chain A, domain 1"/>
    <property type="match status" value="2"/>
</dbReference>
<dbReference type="PANTHER" id="PTHR31689:SF0">
    <property type="entry name" value="DIAMINOPIMELATE EPIMERASE"/>
    <property type="match status" value="1"/>
</dbReference>
<comment type="subcellular location">
    <subcellularLocation>
        <location evidence="8">Cytoplasm</location>
    </subcellularLocation>
</comment>
<feature type="binding site" evidence="8">
    <location>
        <position position="14"/>
    </location>
    <ligand>
        <name>substrate</name>
    </ligand>
</feature>
<feature type="binding site" evidence="8">
    <location>
        <position position="203"/>
    </location>
    <ligand>
        <name>substrate</name>
    </ligand>
</feature>
<keyword evidence="8" id="KW-0963">Cytoplasm</keyword>
<dbReference type="GO" id="GO:0008837">
    <property type="term" value="F:diaminopimelate epimerase activity"/>
    <property type="evidence" value="ECO:0007669"/>
    <property type="project" value="UniProtKB-EC"/>
</dbReference>
<comment type="function">
    <text evidence="8">Catalyzes the stereoinversion of LL-2,6-diaminopimelate (L,L-DAP) to meso-diaminopimelate (meso-DAP), a precursor of L-lysine and an essential component of the bacterial peptidoglycan.</text>
</comment>
<dbReference type="SUPFAM" id="SSF54506">
    <property type="entry name" value="Diaminopimelate epimerase-like"/>
    <property type="match status" value="2"/>
</dbReference>
<dbReference type="EMBL" id="JBBKTW010000004">
    <property type="protein sequence ID" value="MEN2989280.1"/>
    <property type="molecule type" value="Genomic_DNA"/>
</dbReference>
<evidence type="ECO:0000256" key="4">
    <source>
        <dbReference type="ARBA" id="ARBA00022605"/>
    </source>
</evidence>
<reference evidence="10 11" key="1">
    <citation type="submission" date="2024-03" db="EMBL/GenBank/DDBJ databases">
        <title>High-quality draft genome sequencing of Tistrella sp. BH-R2-4.</title>
        <authorList>
            <person name="Dong C."/>
        </authorList>
    </citation>
    <scope>NUCLEOTIDE SEQUENCE [LARGE SCALE GENOMIC DNA]</scope>
    <source>
        <strain evidence="10 11">BH-R2-4</strain>
    </source>
</reference>
<evidence type="ECO:0000256" key="6">
    <source>
        <dbReference type="ARBA" id="ARBA00023235"/>
    </source>
</evidence>
<dbReference type="HAMAP" id="MF_00197">
    <property type="entry name" value="DAP_epimerase"/>
    <property type="match status" value="1"/>
</dbReference>
<feature type="binding site" evidence="8">
    <location>
        <begin position="221"/>
        <end position="222"/>
    </location>
    <ligand>
        <name>substrate</name>
    </ligand>
</feature>
<evidence type="ECO:0000256" key="7">
    <source>
        <dbReference type="ARBA" id="ARBA00051712"/>
    </source>
</evidence>
<organism evidence="10 11">
    <name type="scientific">Tistrella arctica</name>
    <dbReference type="NCBI Taxonomy" id="3133430"/>
    <lineage>
        <taxon>Bacteria</taxon>
        <taxon>Pseudomonadati</taxon>
        <taxon>Pseudomonadota</taxon>
        <taxon>Alphaproteobacteria</taxon>
        <taxon>Geminicoccales</taxon>
        <taxon>Geminicoccaceae</taxon>
        <taxon>Tistrella</taxon>
    </lineage>
</organism>
<protein>
    <recommendedName>
        <fullName evidence="3 8">Diaminopimelate epimerase</fullName>
        <shortName evidence="8">DAP epimerase</shortName>
        <ecNumber evidence="3 8">5.1.1.7</ecNumber>
    </recommendedName>
    <alternativeName>
        <fullName evidence="8">PLP-independent amino acid racemase</fullName>
    </alternativeName>
</protein>
<evidence type="ECO:0000256" key="5">
    <source>
        <dbReference type="ARBA" id="ARBA00023154"/>
    </source>
</evidence>
<proteinExistence type="inferred from homology"/>
<dbReference type="PROSITE" id="PS01326">
    <property type="entry name" value="DAP_EPIMERASE"/>
    <property type="match status" value="1"/>
</dbReference>
<feature type="active site" description="Proton acceptor" evidence="8">
    <location>
        <position position="230"/>
    </location>
</feature>
<keyword evidence="6 8" id="KW-0413">Isomerase</keyword>
<gene>
    <name evidence="8 10" type="primary">dapF</name>
    <name evidence="10" type="ORF">WG926_13275</name>
</gene>
<keyword evidence="11" id="KW-1185">Reference proteome</keyword>
<keyword evidence="4 8" id="KW-0028">Amino-acid biosynthesis</keyword>
<dbReference type="EC" id="5.1.1.7" evidence="3 8"/>
<comment type="similarity">
    <text evidence="2 8">Belongs to the diaminopimelate epimerase family.</text>
</comment>
<feature type="site" description="Could be important to modulate the pK values of the two catalytic cysteine residues" evidence="8">
    <location>
        <position position="221"/>
    </location>
</feature>
<dbReference type="NCBIfam" id="TIGR00652">
    <property type="entry name" value="DapF"/>
    <property type="match status" value="1"/>
</dbReference>
<feature type="binding site" evidence="8">
    <location>
        <position position="75"/>
    </location>
    <ligand>
        <name>substrate</name>
    </ligand>
</feature>
<feature type="active site" evidence="9">
    <location>
        <position position="84"/>
    </location>
</feature>
<dbReference type="PANTHER" id="PTHR31689">
    <property type="entry name" value="DIAMINOPIMELATE EPIMERASE, CHLOROPLASTIC"/>
    <property type="match status" value="1"/>
</dbReference>
<evidence type="ECO:0000313" key="10">
    <source>
        <dbReference type="EMBL" id="MEN2989280.1"/>
    </source>
</evidence>
<dbReference type="Pfam" id="PF01678">
    <property type="entry name" value="DAP_epimerase"/>
    <property type="match status" value="2"/>
</dbReference>
<comment type="pathway">
    <text evidence="1 8">Amino-acid biosynthesis; L-lysine biosynthesis via DAP pathway; DL-2,6-diaminopimelate from LL-2,6-diaminopimelate: step 1/1.</text>
</comment>
<comment type="subunit">
    <text evidence="8">Homodimer.</text>
</comment>
<comment type="caution">
    <text evidence="10">The sequence shown here is derived from an EMBL/GenBank/DDBJ whole genome shotgun (WGS) entry which is preliminary data.</text>
</comment>
<evidence type="ECO:0000256" key="3">
    <source>
        <dbReference type="ARBA" id="ARBA00013080"/>
    </source>
</evidence>
<feature type="binding site" evidence="8">
    <location>
        <position position="170"/>
    </location>
    <ligand>
        <name>substrate</name>
    </ligand>
</feature>
<dbReference type="InterPro" id="IPR018510">
    <property type="entry name" value="DAP_epimerase_AS"/>
</dbReference>
<keyword evidence="5 8" id="KW-0457">Lysine biosynthesis</keyword>
<feature type="active site" description="Proton donor" evidence="8">
    <location>
        <position position="84"/>
    </location>
</feature>
<feature type="site" description="Could be important to modulate the pK values of the two catalytic cysteine residues" evidence="8">
    <location>
        <position position="172"/>
    </location>
</feature>
<feature type="binding site" evidence="8">
    <location>
        <begin position="85"/>
        <end position="86"/>
    </location>
    <ligand>
        <name>substrate</name>
    </ligand>
</feature>
<feature type="binding site" evidence="8">
    <location>
        <begin position="231"/>
        <end position="232"/>
    </location>
    <ligand>
        <name>substrate</name>
    </ligand>
</feature>
<dbReference type="Proteomes" id="UP001413721">
    <property type="component" value="Unassembled WGS sequence"/>
</dbReference>
<accession>A0ABU9YKE0</accession>
<evidence type="ECO:0000256" key="8">
    <source>
        <dbReference type="HAMAP-Rule" id="MF_00197"/>
    </source>
</evidence>
<feature type="binding site" evidence="8">
    <location>
        <position position="50"/>
    </location>
    <ligand>
        <name>substrate</name>
    </ligand>
</feature>
<evidence type="ECO:0000256" key="2">
    <source>
        <dbReference type="ARBA" id="ARBA00010219"/>
    </source>
</evidence>
<dbReference type="RefSeq" id="WP_345937502.1">
    <property type="nucleotide sequence ID" value="NZ_JBBKTW010000004.1"/>
</dbReference>
<comment type="catalytic activity">
    <reaction evidence="7 8">
        <text>(2S,6S)-2,6-diaminopimelate = meso-2,6-diaminopimelate</text>
        <dbReference type="Rhea" id="RHEA:15393"/>
        <dbReference type="ChEBI" id="CHEBI:57609"/>
        <dbReference type="ChEBI" id="CHEBI:57791"/>
        <dbReference type="EC" id="5.1.1.7"/>
    </reaction>
</comment>
<evidence type="ECO:0000313" key="11">
    <source>
        <dbReference type="Proteomes" id="UP001413721"/>
    </source>
</evidence>
<name>A0ABU9YKE0_9PROT</name>
<evidence type="ECO:0000256" key="9">
    <source>
        <dbReference type="PROSITE-ProRule" id="PRU10125"/>
    </source>
</evidence>